<keyword evidence="3" id="KW-1185">Reference proteome</keyword>
<proteinExistence type="predicted"/>
<dbReference type="AlphaFoldDB" id="A0A3A6PFU1"/>
<evidence type="ECO:0000313" key="3">
    <source>
        <dbReference type="Proteomes" id="UP000267798"/>
    </source>
</evidence>
<organism evidence="2 3">
    <name type="scientific">Paenibacillus pinisoli</name>
    <dbReference type="NCBI Taxonomy" id="1276110"/>
    <lineage>
        <taxon>Bacteria</taxon>
        <taxon>Bacillati</taxon>
        <taxon>Bacillota</taxon>
        <taxon>Bacilli</taxon>
        <taxon>Bacillales</taxon>
        <taxon>Paenibacillaceae</taxon>
        <taxon>Paenibacillus</taxon>
    </lineage>
</organism>
<sequence>MWDGVFEREWAKLPGAPQEEWLALQAQWNEPLSELEIEEIKKRQVNPFPVTSPYYALYKPLVPETWDFPKRELPESYGELLRYSNGGEFQTGARHFQFFGTAEFRAMNLAYEFPAYMPGTVSFAMDGSGHHYIFDMRAKPRNGEYSILMAHSGNLGFEDCVCVAGSMLELCRGTEEISYP</sequence>
<gene>
    <name evidence="2" type="ORF">D3P09_10885</name>
</gene>
<comment type="caution">
    <text evidence="2">The sequence shown here is derived from an EMBL/GenBank/DDBJ whole genome shotgun (WGS) entry which is preliminary data.</text>
</comment>
<dbReference type="InterPro" id="IPR018958">
    <property type="entry name" value="Knr4/Smi1-like_dom"/>
</dbReference>
<reference evidence="2 3" key="1">
    <citation type="submission" date="2018-09" db="EMBL/GenBank/DDBJ databases">
        <title>Paenibacillus aracenensis nov. sp. isolated from a cave in southern Spain.</title>
        <authorList>
            <person name="Jurado V."/>
            <person name="Gutierrez-Patricio S."/>
            <person name="Gonzalez-Pimentel J.L."/>
            <person name="Miller A.Z."/>
            <person name="Laiz L."/>
            <person name="Saiz-Jimenez C."/>
        </authorList>
    </citation>
    <scope>NUCLEOTIDE SEQUENCE [LARGE SCALE GENOMIC DNA]</scope>
    <source>
        <strain evidence="2 3">JCM 19203</strain>
    </source>
</reference>
<dbReference type="RefSeq" id="WP_120109717.1">
    <property type="nucleotide sequence ID" value="NZ_QXQB01000002.1"/>
</dbReference>
<protein>
    <submittedName>
        <fullName evidence="2">SMI1/KNR4 family protein</fullName>
    </submittedName>
</protein>
<evidence type="ECO:0000313" key="2">
    <source>
        <dbReference type="EMBL" id="RJX39887.1"/>
    </source>
</evidence>
<feature type="domain" description="Knr4/Smi1-like" evidence="1">
    <location>
        <begin position="72"/>
        <end position="145"/>
    </location>
</feature>
<dbReference type="InterPro" id="IPR037883">
    <property type="entry name" value="Knr4/Smi1-like_sf"/>
</dbReference>
<dbReference type="SUPFAM" id="SSF160631">
    <property type="entry name" value="SMI1/KNR4-like"/>
    <property type="match status" value="1"/>
</dbReference>
<accession>A0A3A6PFU1</accession>
<dbReference type="Proteomes" id="UP000267798">
    <property type="component" value="Unassembled WGS sequence"/>
</dbReference>
<dbReference type="EMBL" id="QXQB01000002">
    <property type="protein sequence ID" value="RJX39887.1"/>
    <property type="molecule type" value="Genomic_DNA"/>
</dbReference>
<dbReference type="Gene3D" id="3.40.1580.10">
    <property type="entry name" value="SMI1/KNR4-like"/>
    <property type="match status" value="1"/>
</dbReference>
<dbReference type="Pfam" id="PF09346">
    <property type="entry name" value="SMI1_KNR4"/>
    <property type="match status" value="1"/>
</dbReference>
<name>A0A3A6PFU1_9BACL</name>
<dbReference type="OrthoDB" id="2633244at2"/>
<evidence type="ECO:0000259" key="1">
    <source>
        <dbReference type="Pfam" id="PF09346"/>
    </source>
</evidence>